<reference evidence="2 3" key="1">
    <citation type="submission" date="2019-03" db="EMBL/GenBank/DDBJ databases">
        <title>Genomic Encyclopedia of Type Strains, Phase IV (KMG-IV): sequencing the most valuable type-strain genomes for metagenomic binning, comparative biology and taxonomic classification.</title>
        <authorList>
            <person name="Goeker M."/>
        </authorList>
    </citation>
    <scope>NUCLEOTIDE SEQUENCE [LARGE SCALE GENOMIC DNA]</scope>
    <source>
        <strain evidence="2 3">DSM 15505</strain>
    </source>
</reference>
<evidence type="ECO:0000313" key="3">
    <source>
        <dbReference type="Proteomes" id="UP000295830"/>
    </source>
</evidence>
<proteinExistence type="predicted"/>
<feature type="region of interest" description="Disordered" evidence="1">
    <location>
        <begin position="14"/>
        <end position="38"/>
    </location>
</feature>
<dbReference type="EMBL" id="SOAX01000008">
    <property type="protein sequence ID" value="TDT37062.1"/>
    <property type="molecule type" value="Genomic_DNA"/>
</dbReference>
<sequence length="102" mass="11573">MDDWQIDVAAQTAHHSSGLQLSFEGKPRTKHFSGTPIRVPDGMQSLELVRLIREGYQAFENAWPDEDDDTVAKASGKAEQEESNGVQVRHRRPRRRLSRSDS</sequence>
<organism evidence="2 3">
    <name type="scientific">Halospina denitrificans</name>
    <dbReference type="NCBI Taxonomy" id="332522"/>
    <lineage>
        <taxon>Bacteria</taxon>
        <taxon>Pseudomonadati</taxon>
        <taxon>Pseudomonadota</taxon>
        <taxon>Gammaproteobacteria</taxon>
        <taxon>Halospina</taxon>
    </lineage>
</organism>
<feature type="compositionally biased region" description="Basic residues" evidence="1">
    <location>
        <begin position="88"/>
        <end position="102"/>
    </location>
</feature>
<gene>
    <name evidence="2" type="ORF">DES49_3014</name>
</gene>
<keyword evidence="3" id="KW-1185">Reference proteome</keyword>
<evidence type="ECO:0000313" key="2">
    <source>
        <dbReference type="EMBL" id="TDT37062.1"/>
    </source>
</evidence>
<dbReference type="OrthoDB" id="6182792at2"/>
<dbReference type="RefSeq" id="WP_133737228.1">
    <property type="nucleotide sequence ID" value="NZ_SOAX01000008.1"/>
</dbReference>
<protein>
    <submittedName>
        <fullName evidence="2">Uncharacterized protein</fullName>
    </submittedName>
</protein>
<dbReference type="AlphaFoldDB" id="A0A4R7JGW7"/>
<accession>A0A4R7JGW7</accession>
<evidence type="ECO:0000256" key="1">
    <source>
        <dbReference type="SAM" id="MobiDB-lite"/>
    </source>
</evidence>
<comment type="caution">
    <text evidence="2">The sequence shown here is derived from an EMBL/GenBank/DDBJ whole genome shotgun (WGS) entry which is preliminary data.</text>
</comment>
<name>A0A4R7JGW7_9GAMM</name>
<dbReference type="Proteomes" id="UP000295830">
    <property type="component" value="Unassembled WGS sequence"/>
</dbReference>
<feature type="region of interest" description="Disordered" evidence="1">
    <location>
        <begin position="60"/>
        <end position="102"/>
    </location>
</feature>